<evidence type="ECO:0000313" key="2">
    <source>
        <dbReference type="EMBL" id="KKK69259.1"/>
    </source>
</evidence>
<evidence type="ECO:0000256" key="1">
    <source>
        <dbReference type="SAM" id="Phobius"/>
    </source>
</evidence>
<accession>A0A0F8ZS51</accession>
<feature type="transmembrane region" description="Helical" evidence="1">
    <location>
        <begin position="6"/>
        <end position="24"/>
    </location>
</feature>
<keyword evidence="1" id="KW-0472">Membrane</keyword>
<reference evidence="2" key="1">
    <citation type="journal article" date="2015" name="Nature">
        <title>Complex archaea that bridge the gap between prokaryotes and eukaryotes.</title>
        <authorList>
            <person name="Spang A."/>
            <person name="Saw J.H."/>
            <person name="Jorgensen S.L."/>
            <person name="Zaremba-Niedzwiedzka K."/>
            <person name="Martijn J."/>
            <person name="Lind A.E."/>
            <person name="van Eijk R."/>
            <person name="Schleper C."/>
            <person name="Guy L."/>
            <person name="Ettema T.J."/>
        </authorList>
    </citation>
    <scope>NUCLEOTIDE SEQUENCE</scope>
</reference>
<keyword evidence="1" id="KW-0812">Transmembrane</keyword>
<comment type="caution">
    <text evidence="2">The sequence shown here is derived from an EMBL/GenBank/DDBJ whole genome shotgun (WGS) entry which is preliminary data.</text>
</comment>
<gene>
    <name evidence="2" type="ORF">LCGC14_2935820</name>
</gene>
<name>A0A0F8ZS51_9ZZZZ</name>
<proteinExistence type="predicted"/>
<organism evidence="2">
    <name type="scientific">marine sediment metagenome</name>
    <dbReference type="NCBI Taxonomy" id="412755"/>
    <lineage>
        <taxon>unclassified sequences</taxon>
        <taxon>metagenomes</taxon>
        <taxon>ecological metagenomes</taxon>
    </lineage>
</organism>
<dbReference type="EMBL" id="LAZR01058736">
    <property type="protein sequence ID" value="KKK69259.1"/>
    <property type="molecule type" value="Genomic_DNA"/>
</dbReference>
<dbReference type="AlphaFoldDB" id="A0A0F8ZS51"/>
<sequence>MLKLVAVVYIGILVAVFSIGMLIGNEGGSSSSGAVVPIHGHVHEQLYEIIVPDELLEMFITEEGYFSCDSIQLCHIEGEMMEMEHNEHEE</sequence>
<keyword evidence="1" id="KW-1133">Transmembrane helix</keyword>
<protein>
    <submittedName>
        <fullName evidence="2">Uncharacterized protein</fullName>
    </submittedName>
</protein>